<dbReference type="AlphaFoldDB" id="A0A453NGH8"/>
<evidence type="ECO:0000313" key="2">
    <source>
        <dbReference type="EnsemblPlants" id="AET6Gv20360400.17"/>
    </source>
</evidence>
<organism evidence="2 3">
    <name type="scientific">Aegilops tauschii subsp. strangulata</name>
    <name type="common">Goatgrass</name>
    <dbReference type="NCBI Taxonomy" id="200361"/>
    <lineage>
        <taxon>Eukaryota</taxon>
        <taxon>Viridiplantae</taxon>
        <taxon>Streptophyta</taxon>
        <taxon>Embryophyta</taxon>
        <taxon>Tracheophyta</taxon>
        <taxon>Spermatophyta</taxon>
        <taxon>Magnoliopsida</taxon>
        <taxon>Liliopsida</taxon>
        <taxon>Poales</taxon>
        <taxon>Poaceae</taxon>
        <taxon>BOP clade</taxon>
        <taxon>Pooideae</taxon>
        <taxon>Triticodae</taxon>
        <taxon>Triticeae</taxon>
        <taxon>Triticinae</taxon>
        <taxon>Aegilops</taxon>
    </lineage>
</organism>
<protein>
    <submittedName>
        <fullName evidence="2">Uncharacterized protein</fullName>
    </submittedName>
</protein>
<name>A0A453NGH8_AEGTS</name>
<sequence>METAEYDEEKSHEDTSKMAPSVNAQKLDANQLAAKILHLRMKGRLCWRMETSLLMNLGMKREGSQSGIR</sequence>
<dbReference type="EnsemblPlants" id="AET6Gv20360400.17">
    <property type="protein sequence ID" value="AET6Gv20360400.17"/>
    <property type="gene ID" value="AET6Gv20360400"/>
</dbReference>
<reference evidence="2" key="5">
    <citation type="journal article" date="2021" name="G3 (Bethesda)">
        <title>Aegilops tauschii genome assembly Aet v5.0 features greater sequence contiguity and improved annotation.</title>
        <authorList>
            <person name="Wang L."/>
            <person name="Zhu T."/>
            <person name="Rodriguez J.C."/>
            <person name="Deal K.R."/>
            <person name="Dubcovsky J."/>
            <person name="McGuire P.E."/>
            <person name="Lux T."/>
            <person name="Spannagl M."/>
            <person name="Mayer K.F.X."/>
            <person name="Baldrich P."/>
            <person name="Meyers B.C."/>
            <person name="Huo N."/>
            <person name="Gu Y.Q."/>
            <person name="Zhou H."/>
            <person name="Devos K.M."/>
            <person name="Bennetzen J.L."/>
            <person name="Unver T."/>
            <person name="Budak H."/>
            <person name="Gulick P.J."/>
            <person name="Galiba G."/>
            <person name="Kalapos B."/>
            <person name="Nelson D.R."/>
            <person name="Li P."/>
            <person name="You F.M."/>
            <person name="Luo M.C."/>
            <person name="Dvorak J."/>
        </authorList>
    </citation>
    <scope>NUCLEOTIDE SEQUENCE [LARGE SCALE GENOMIC DNA]</scope>
    <source>
        <strain evidence="2">cv. AL8/78</strain>
    </source>
</reference>
<reference evidence="2" key="4">
    <citation type="submission" date="2019-03" db="UniProtKB">
        <authorList>
            <consortium name="EnsemblPlants"/>
        </authorList>
    </citation>
    <scope>IDENTIFICATION</scope>
</reference>
<feature type="region of interest" description="Disordered" evidence="1">
    <location>
        <begin position="1"/>
        <end position="24"/>
    </location>
</feature>
<reference evidence="3" key="1">
    <citation type="journal article" date="2014" name="Science">
        <title>Ancient hybridizations among the ancestral genomes of bread wheat.</title>
        <authorList>
            <consortium name="International Wheat Genome Sequencing Consortium,"/>
            <person name="Marcussen T."/>
            <person name="Sandve S.R."/>
            <person name="Heier L."/>
            <person name="Spannagl M."/>
            <person name="Pfeifer M."/>
            <person name="Jakobsen K.S."/>
            <person name="Wulff B.B."/>
            <person name="Steuernagel B."/>
            <person name="Mayer K.F."/>
            <person name="Olsen O.A."/>
        </authorList>
    </citation>
    <scope>NUCLEOTIDE SEQUENCE [LARGE SCALE GENOMIC DNA]</scope>
    <source>
        <strain evidence="3">cv. AL8/78</strain>
    </source>
</reference>
<dbReference type="Proteomes" id="UP000015105">
    <property type="component" value="Chromosome 6D"/>
</dbReference>
<reference evidence="3" key="2">
    <citation type="journal article" date="2017" name="Nat. Plants">
        <title>The Aegilops tauschii genome reveals multiple impacts of transposons.</title>
        <authorList>
            <person name="Zhao G."/>
            <person name="Zou C."/>
            <person name="Li K."/>
            <person name="Wang K."/>
            <person name="Li T."/>
            <person name="Gao L."/>
            <person name="Zhang X."/>
            <person name="Wang H."/>
            <person name="Yang Z."/>
            <person name="Liu X."/>
            <person name="Jiang W."/>
            <person name="Mao L."/>
            <person name="Kong X."/>
            <person name="Jiao Y."/>
            <person name="Jia J."/>
        </authorList>
    </citation>
    <scope>NUCLEOTIDE SEQUENCE [LARGE SCALE GENOMIC DNA]</scope>
    <source>
        <strain evidence="3">cv. AL8/78</strain>
    </source>
</reference>
<dbReference type="Gramene" id="AET6Gv20360400.17">
    <property type="protein sequence ID" value="AET6Gv20360400.17"/>
    <property type="gene ID" value="AET6Gv20360400"/>
</dbReference>
<evidence type="ECO:0000256" key="1">
    <source>
        <dbReference type="SAM" id="MobiDB-lite"/>
    </source>
</evidence>
<accession>A0A453NGH8</accession>
<reference evidence="2" key="3">
    <citation type="journal article" date="2017" name="Nature">
        <title>Genome sequence of the progenitor of the wheat D genome Aegilops tauschii.</title>
        <authorList>
            <person name="Luo M.C."/>
            <person name="Gu Y.Q."/>
            <person name="Puiu D."/>
            <person name="Wang H."/>
            <person name="Twardziok S.O."/>
            <person name="Deal K.R."/>
            <person name="Huo N."/>
            <person name="Zhu T."/>
            <person name="Wang L."/>
            <person name="Wang Y."/>
            <person name="McGuire P.E."/>
            <person name="Liu S."/>
            <person name="Long H."/>
            <person name="Ramasamy R.K."/>
            <person name="Rodriguez J.C."/>
            <person name="Van S.L."/>
            <person name="Yuan L."/>
            <person name="Wang Z."/>
            <person name="Xia Z."/>
            <person name="Xiao L."/>
            <person name="Anderson O.D."/>
            <person name="Ouyang S."/>
            <person name="Liang Y."/>
            <person name="Zimin A.V."/>
            <person name="Pertea G."/>
            <person name="Qi P."/>
            <person name="Bennetzen J.L."/>
            <person name="Dai X."/>
            <person name="Dawson M.W."/>
            <person name="Muller H.G."/>
            <person name="Kugler K."/>
            <person name="Rivarola-Duarte L."/>
            <person name="Spannagl M."/>
            <person name="Mayer K.F.X."/>
            <person name="Lu F.H."/>
            <person name="Bevan M.W."/>
            <person name="Leroy P."/>
            <person name="Li P."/>
            <person name="You F.M."/>
            <person name="Sun Q."/>
            <person name="Liu Z."/>
            <person name="Lyons E."/>
            <person name="Wicker T."/>
            <person name="Salzberg S.L."/>
            <person name="Devos K.M."/>
            <person name="Dvorak J."/>
        </authorList>
    </citation>
    <scope>NUCLEOTIDE SEQUENCE [LARGE SCALE GENOMIC DNA]</scope>
    <source>
        <strain evidence="2">cv. AL8/78</strain>
    </source>
</reference>
<keyword evidence="3" id="KW-1185">Reference proteome</keyword>
<proteinExistence type="predicted"/>
<evidence type="ECO:0000313" key="3">
    <source>
        <dbReference type="Proteomes" id="UP000015105"/>
    </source>
</evidence>